<evidence type="ECO:0000313" key="2">
    <source>
        <dbReference type="Proteomes" id="UP000663823"/>
    </source>
</evidence>
<dbReference type="EMBL" id="CAJOAX010060363">
    <property type="protein sequence ID" value="CAF4340936.1"/>
    <property type="molecule type" value="Genomic_DNA"/>
</dbReference>
<dbReference type="Proteomes" id="UP000663823">
    <property type="component" value="Unassembled WGS sequence"/>
</dbReference>
<name>A0A820KF58_9BILA</name>
<feature type="non-terminal residue" evidence="1">
    <location>
        <position position="109"/>
    </location>
</feature>
<reference evidence="1" key="1">
    <citation type="submission" date="2021-02" db="EMBL/GenBank/DDBJ databases">
        <authorList>
            <person name="Nowell W R."/>
        </authorList>
    </citation>
    <scope>NUCLEOTIDE SEQUENCE</scope>
</reference>
<evidence type="ECO:0000313" key="1">
    <source>
        <dbReference type="EMBL" id="CAF4340936.1"/>
    </source>
</evidence>
<protein>
    <recommendedName>
        <fullName evidence="3">F-box domain-containing protein</fullName>
    </recommendedName>
</protein>
<dbReference type="AlphaFoldDB" id="A0A820KF58"/>
<proteinExistence type="predicted"/>
<evidence type="ECO:0008006" key="3">
    <source>
        <dbReference type="Google" id="ProtNLM"/>
    </source>
</evidence>
<accession>A0A820KF58</accession>
<sequence>MAVDKTMKTGELYERSLSIRYCYPRLLESKLKQSIVNKVEEKSLIHQLSSELWLHIFKHLHEQDIQHLIFAFPQFQMLKIVWDAQETKAFIVDPARPKFIPTIQTQYGS</sequence>
<organism evidence="1 2">
    <name type="scientific">Rotaria sordida</name>
    <dbReference type="NCBI Taxonomy" id="392033"/>
    <lineage>
        <taxon>Eukaryota</taxon>
        <taxon>Metazoa</taxon>
        <taxon>Spiralia</taxon>
        <taxon>Gnathifera</taxon>
        <taxon>Rotifera</taxon>
        <taxon>Eurotatoria</taxon>
        <taxon>Bdelloidea</taxon>
        <taxon>Philodinida</taxon>
        <taxon>Philodinidae</taxon>
        <taxon>Rotaria</taxon>
    </lineage>
</organism>
<gene>
    <name evidence="1" type="ORF">OTI717_LOCUS43245</name>
</gene>
<comment type="caution">
    <text evidence="1">The sequence shown here is derived from an EMBL/GenBank/DDBJ whole genome shotgun (WGS) entry which is preliminary data.</text>
</comment>